<comment type="caution">
    <text evidence="1">The sequence shown here is derived from an EMBL/GenBank/DDBJ whole genome shotgun (WGS) entry which is preliminary data.</text>
</comment>
<reference evidence="1 2" key="1">
    <citation type="journal article" date="2018" name="PLoS Pathog.">
        <title>Evolution of structural diversity of trichothecenes, a family of toxins produced by plant pathogenic and entomopathogenic fungi.</title>
        <authorList>
            <person name="Proctor R.H."/>
            <person name="McCormick S.P."/>
            <person name="Kim H.S."/>
            <person name="Cardoza R.E."/>
            <person name="Stanley A.M."/>
            <person name="Lindo L."/>
            <person name="Kelly A."/>
            <person name="Brown D.W."/>
            <person name="Lee T."/>
            <person name="Vaughan M.M."/>
            <person name="Alexander N.J."/>
            <person name="Busman M."/>
            <person name="Gutierrez S."/>
        </authorList>
    </citation>
    <scope>NUCLEOTIDE SEQUENCE [LARGE SCALE GENOMIC DNA]</scope>
    <source>
        <strain evidence="1 2">IBT 40837</strain>
    </source>
</reference>
<evidence type="ECO:0000313" key="1">
    <source>
        <dbReference type="EMBL" id="RFU73492.1"/>
    </source>
</evidence>
<sequence>MNFSRKDEAGRPDVITALDSRGLAFRSILSNALGKSWSQKWNEDSEAYRPLWKENGTDIDAWKKFESKQFETLDGSFGLWGAALWDGNRWEAIVELTAETSADAHLDPMALGILLVEEKAWARRNGF</sequence>
<dbReference type="Proteomes" id="UP000266272">
    <property type="component" value="Unassembled WGS sequence"/>
</dbReference>
<protein>
    <submittedName>
        <fullName evidence="1">Uncharacterized protein</fullName>
    </submittedName>
</protein>
<evidence type="ECO:0000313" key="2">
    <source>
        <dbReference type="Proteomes" id="UP000266272"/>
    </source>
</evidence>
<organism evidence="1 2">
    <name type="scientific">Trichoderma arundinaceum</name>
    <dbReference type="NCBI Taxonomy" id="490622"/>
    <lineage>
        <taxon>Eukaryota</taxon>
        <taxon>Fungi</taxon>
        <taxon>Dikarya</taxon>
        <taxon>Ascomycota</taxon>
        <taxon>Pezizomycotina</taxon>
        <taxon>Sordariomycetes</taxon>
        <taxon>Hypocreomycetidae</taxon>
        <taxon>Hypocreales</taxon>
        <taxon>Hypocreaceae</taxon>
        <taxon>Trichoderma</taxon>
    </lineage>
</organism>
<dbReference type="EMBL" id="PXOA01000643">
    <property type="protein sequence ID" value="RFU73492.1"/>
    <property type="molecule type" value="Genomic_DNA"/>
</dbReference>
<dbReference type="AlphaFoldDB" id="A0A395NBK6"/>
<proteinExistence type="predicted"/>
<accession>A0A395NBK6</accession>
<gene>
    <name evidence="1" type="ORF">TARUN_8761</name>
</gene>
<keyword evidence="2" id="KW-1185">Reference proteome</keyword>
<name>A0A395NBK6_TRIAR</name>